<accession>A0AAV6JKB2</accession>
<comment type="caution">
    <text evidence="1">The sequence shown here is derived from an EMBL/GenBank/DDBJ whole genome shotgun (WGS) entry which is preliminary data.</text>
</comment>
<organism evidence="1 2">
    <name type="scientific">Rhododendron griersonianum</name>
    <dbReference type="NCBI Taxonomy" id="479676"/>
    <lineage>
        <taxon>Eukaryota</taxon>
        <taxon>Viridiplantae</taxon>
        <taxon>Streptophyta</taxon>
        <taxon>Embryophyta</taxon>
        <taxon>Tracheophyta</taxon>
        <taxon>Spermatophyta</taxon>
        <taxon>Magnoliopsida</taxon>
        <taxon>eudicotyledons</taxon>
        <taxon>Gunneridae</taxon>
        <taxon>Pentapetalae</taxon>
        <taxon>asterids</taxon>
        <taxon>Ericales</taxon>
        <taxon>Ericaceae</taxon>
        <taxon>Ericoideae</taxon>
        <taxon>Rhodoreae</taxon>
        <taxon>Rhododendron</taxon>
    </lineage>
</organism>
<name>A0AAV6JKB2_9ERIC</name>
<keyword evidence="2" id="KW-1185">Reference proteome</keyword>
<evidence type="ECO:0000313" key="2">
    <source>
        <dbReference type="Proteomes" id="UP000823749"/>
    </source>
</evidence>
<dbReference type="AlphaFoldDB" id="A0AAV6JKB2"/>
<proteinExistence type="predicted"/>
<dbReference type="Proteomes" id="UP000823749">
    <property type="component" value="Chromosome 7"/>
</dbReference>
<protein>
    <submittedName>
        <fullName evidence="1">Uncharacterized protein</fullName>
    </submittedName>
</protein>
<gene>
    <name evidence="1" type="ORF">RHGRI_021107</name>
</gene>
<evidence type="ECO:0000313" key="1">
    <source>
        <dbReference type="EMBL" id="KAG5541118.1"/>
    </source>
</evidence>
<dbReference type="EMBL" id="JACTNZ010000007">
    <property type="protein sequence ID" value="KAG5541118.1"/>
    <property type="molecule type" value="Genomic_DNA"/>
</dbReference>
<reference evidence="1" key="1">
    <citation type="submission" date="2020-08" db="EMBL/GenBank/DDBJ databases">
        <title>Plant Genome Project.</title>
        <authorList>
            <person name="Zhang R.-G."/>
        </authorList>
    </citation>
    <scope>NUCLEOTIDE SEQUENCE</scope>
    <source>
        <strain evidence="1">WSP0</strain>
        <tissue evidence="1">Leaf</tissue>
    </source>
</reference>
<sequence length="65" mass="7036">MKTMFRFGISLFCAKCGLSRIYKLGFDRSVNECLYTICKSAISGQNSLSPCVCVKGADEEGDEGG</sequence>